<proteinExistence type="predicted"/>
<dbReference type="Gene3D" id="2.60.40.4070">
    <property type="match status" value="1"/>
</dbReference>
<sequence length="965" mass="106179">MRSTLHCLYLLILIISLSVSQKAYATHSRAGEITAKRVPGNPLAYDVTYTGYFDIATGKPAADQQTFVLMYFYNGPTDGAAATPVRVDRILTRDIGNSTTQNVYTTRHVFPSAGNWNISVTIDNRNDGILNLTPLPTNSLNFYVNTSIVINSFVGLNQTPVLLNAPIDLAAVGQRYIHNPGAFDADGDSIAYRLYRPQQSTRRGGLGVNLGYTQPNLAFPPGATEAGQSPATFSMNPITGDLIWDAPTTKGYYNVAFIVEEWRDGVKIGEIVRDMQIIVEDARNDRPVLEPLPDICVEAGTLINQTVRATDKNGDRLTLTSTSGLYQNAALISPAYATFNVPQQGAQNTVTGQLTWQTGCNHIRLEPYDVLFKVEDGPAPGAPNPTLFRKLVDMTTLKIRVYGPQPDNLRAVPVTDAAGKAFRVTWDSYKCQIPGARVVIYRREGCRAIPTDVCITGIPASSGYEEIARVGIGETFYVDNNNNTGLEAGVSYSYRIVVEFPRPGSDINEPGYLIGGGESMASEQVCIEEPLIMPVITNVTVDSTSETTGVITVKWMKPTLPAGASNPVQYRLFRASGLSGTDFSNIATIDGTINPGSDELVSYIDRNLNTVANAYRYKIEYYYTQNGSLVKLDETEIASSVRLSQGQADPTSIRLNWTANVPWSNDNQVHRVYREDKSRPGTFNRIADVTVQGPQSYTFTDDGTDKYAADGTVNVSIARDSVYCYKVETVGSYNDSQIKVDPLYNFSQIICISASDTTKPCVPVLSIDELNCAEVNRDTYCGQTSFTNNLSWTYPQNDECDQNIIAYRLYYTRYEGDTPTLLKEIAAPASTSFAHEGMTSFAGCYYVTAVNKYGTESAPSNTVCKDNCPIIELPNVITPNGDGKNDTFKPLDCPSFVQAVEFKIFNRWGAKVFETNDVNINWDGKNNSGNELAAGQYYYELTVYFESVQREGKPAQFKGWVQVLR</sequence>
<gene>
    <name evidence="2" type="ORF">SAMN04487995_3334</name>
</gene>
<dbReference type="Proteomes" id="UP000199532">
    <property type="component" value="Unassembled WGS sequence"/>
</dbReference>
<keyword evidence="3" id="KW-1185">Reference proteome</keyword>
<dbReference type="InterPro" id="IPR026341">
    <property type="entry name" value="T9SS_type_B"/>
</dbReference>
<dbReference type="OrthoDB" id="1123245at2"/>
<dbReference type="STRING" id="408657.SAMN04487995_3334"/>
<dbReference type="Pfam" id="PF13585">
    <property type="entry name" value="CHU_C"/>
    <property type="match status" value="1"/>
</dbReference>
<dbReference type="InterPro" id="IPR036116">
    <property type="entry name" value="FN3_sf"/>
</dbReference>
<name>A0A1H6W970_9BACT</name>
<dbReference type="InterPro" id="IPR013783">
    <property type="entry name" value="Ig-like_fold"/>
</dbReference>
<dbReference type="NCBIfam" id="TIGR04131">
    <property type="entry name" value="Bac_Flav_CTERM"/>
    <property type="match status" value="1"/>
</dbReference>
<evidence type="ECO:0000313" key="3">
    <source>
        <dbReference type="Proteomes" id="UP000199532"/>
    </source>
</evidence>
<feature type="chain" id="PRO_5011743011" evidence="1">
    <location>
        <begin position="26"/>
        <end position="965"/>
    </location>
</feature>
<keyword evidence="1" id="KW-0732">Signal</keyword>
<protein>
    <submittedName>
        <fullName evidence="2">Gliding motility-associated C-terminal domain-containing protein</fullName>
    </submittedName>
</protein>
<reference evidence="2 3" key="1">
    <citation type="submission" date="2016-10" db="EMBL/GenBank/DDBJ databases">
        <authorList>
            <person name="de Groot N.N."/>
        </authorList>
    </citation>
    <scope>NUCLEOTIDE SEQUENCE [LARGE SCALE GENOMIC DNA]</scope>
    <source>
        <strain evidence="2 3">DSM 19938</strain>
    </source>
</reference>
<evidence type="ECO:0000313" key="2">
    <source>
        <dbReference type="EMBL" id="SEJ12276.1"/>
    </source>
</evidence>
<organism evidence="2 3">
    <name type="scientific">Dyadobacter koreensis</name>
    <dbReference type="NCBI Taxonomy" id="408657"/>
    <lineage>
        <taxon>Bacteria</taxon>
        <taxon>Pseudomonadati</taxon>
        <taxon>Bacteroidota</taxon>
        <taxon>Cytophagia</taxon>
        <taxon>Cytophagales</taxon>
        <taxon>Spirosomataceae</taxon>
        <taxon>Dyadobacter</taxon>
    </lineage>
</organism>
<feature type="signal peptide" evidence="1">
    <location>
        <begin position="1"/>
        <end position="25"/>
    </location>
</feature>
<dbReference type="AlphaFoldDB" id="A0A1H6W970"/>
<evidence type="ECO:0000256" key="1">
    <source>
        <dbReference type="SAM" id="SignalP"/>
    </source>
</evidence>
<dbReference type="EMBL" id="FNXY01000005">
    <property type="protein sequence ID" value="SEJ12276.1"/>
    <property type="molecule type" value="Genomic_DNA"/>
</dbReference>
<dbReference type="RefSeq" id="WP_090336975.1">
    <property type="nucleotide sequence ID" value="NZ_FNXY01000005.1"/>
</dbReference>
<dbReference type="SUPFAM" id="SSF49265">
    <property type="entry name" value="Fibronectin type III"/>
    <property type="match status" value="1"/>
</dbReference>
<dbReference type="Gene3D" id="2.60.40.10">
    <property type="entry name" value="Immunoglobulins"/>
    <property type="match status" value="2"/>
</dbReference>
<accession>A0A1H6W970</accession>